<comment type="caution">
    <text evidence="3">The sequence shown here is derived from an EMBL/GenBank/DDBJ whole genome shotgun (WGS) entry which is preliminary data.</text>
</comment>
<gene>
    <name evidence="3" type="ORF">DPV87_10490</name>
</gene>
<evidence type="ECO:0000313" key="3">
    <source>
        <dbReference type="EMBL" id="RDE88291.1"/>
    </source>
</evidence>
<dbReference type="GO" id="GO:0003677">
    <property type="term" value="F:DNA binding"/>
    <property type="evidence" value="ECO:0007669"/>
    <property type="project" value="UniProtKB-KW"/>
</dbReference>
<protein>
    <submittedName>
        <fullName evidence="3">DNA-binding protein</fullName>
    </submittedName>
</protein>
<dbReference type="PANTHER" id="PTHR35568">
    <property type="entry name" value="TRANSCRIPTIONAL REGULATOR DAUR"/>
    <property type="match status" value="1"/>
</dbReference>
<dbReference type="PANTHER" id="PTHR35568:SF1">
    <property type="entry name" value="TRANSCRIPTIONAL REGULATOR DAUR"/>
    <property type="match status" value="1"/>
</dbReference>
<keyword evidence="3" id="KW-0238">DNA-binding</keyword>
<dbReference type="Pfam" id="PF08348">
    <property type="entry name" value="PAS_6"/>
    <property type="match status" value="1"/>
</dbReference>
<organism evidence="3 4">
    <name type="scientific">Haemophilus parainfluenzae</name>
    <dbReference type="NCBI Taxonomy" id="729"/>
    <lineage>
        <taxon>Bacteria</taxon>
        <taxon>Pseudomonadati</taxon>
        <taxon>Pseudomonadota</taxon>
        <taxon>Gammaproteobacteria</taxon>
        <taxon>Pasteurellales</taxon>
        <taxon>Pasteurellaceae</taxon>
        <taxon>Haemophilus</taxon>
    </lineage>
</organism>
<reference evidence="3 4" key="1">
    <citation type="submission" date="2018-05" db="EMBL/GenBank/DDBJ databases">
        <title>Draft Genome Sequences for a Diverse set of 7 Haemophilus Species.</title>
        <authorList>
            <person name="Nichols M."/>
            <person name="Topaz N."/>
            <person name="Wang X."/>
            <person name="Wang X."/>
            <person name="Boxrud D."/>
        </authorList>
    </citation>
    <scope>NUCLEOTIDE SEQUENCE [LARGE SCALE GENOMIC DNA]</scope>
    <source>
        <strain evidence="3 4">C2008001710</strain>
    </source>
</reference>
<accession>A0A369Z1D0</accession>
<name>A0A369Z1D0_HAEPA</name>
<dbReference type="RefSeq" id="WP_111316102.1">
    <property type="nucleotide sequence ID" value="NZ_QEPW01000036.1"/>
</dbReference>
<feature type="domain" description="YheO-like" evidence="1">
    <location>
        <begin position="9"/>
        <end position="116"/>
    </location>
</feature>
<feature type="domain" description="Transcriptional regulator DauR-like HTH" evidence="2">
    <location>
        <begin position="173"/>
        <end position="219"/>
    </location>
</feature>
<dbReference type="Pfam" id="PF13309">
    <property type="entry name" value="HTH_22"/>
    <property type="match status" value="1"/>
</dbReference>
<dbReference type="Proteomes" id="UP000253910">
    <property type="component" value="Unassembled WGS sequence"/>
</dbReference>
<sequence length="225" mass="25370">MNNVQKKYFIGLTHFLGNVLGPKYEVVFHSFDKNKAHIEAIANSHVSGRTLSSPLSSFASSLLQDKVYLDKDFIFNYKAVADSEKVIRGATYFIKNGDKLEGILCINHDTSELVDVMTKLISLENLGNFVNILGIDAAFAEVEEAEIINKEKLENSIEDILCEYLDFTLLHSDKPLSLRQRENAIKALFDKGIFNIKGTIPMVAKYLKISEPSVYRYLKAIKEKA</sequence>
<evidence type="ECO:0000313" key="4">
    <source>
        <dbReference type="Proteomes" id="UP000253910"/>
    </source>
</evidence>
<evidence type="ECO:0000259" key="2">
    <source>
        <dbReference type="Pfam" id="PF13309"/>
    </source>
</evidence>
<evidence type="ECO:0000259" key="1">
    <source>
        <dbReference type="Pfam" id="PF08348"/>
    </source>
</evidence>
<dbReference type="EMBL" id="QEPW01000036">
    <property type="protein sequence ID" value="RDE88291.1"/>
    <property type="molecule type" value="Genomic_DNA"/>
</dbReference>
<dbReference type="InterPro" id="IPR039445">
    <property type="entry name" value="DauR-like_HTH"/>
</dbReference>
<dbReference type="InterPro" id="IPR039446">
    <property type="entry name" value="DauR-like"/>
</dbReference>
<proteinExistence type="predicted"/>
<dbReference type="AlphaFoldDB" id="A0A369Z1D0"/>
<dbReference type="InterPro" id="IPR013559">
    <property type="entry name" value="YheO"/>
</dbReference>